<dbReference type="RefSeq" id="WP_085501139.1">
    <property type="nucleotide sequence ID" value="NZ_BSFH01000024.1"/>
</dbReference>
<evidence type="ECO:0000256" key="1">
    <source>
        <dbReference type="SAM" id="MobiDB-lite"/>
    </source>
</evidence>
<proteinExistence type="predicted"/>
<dbReference type="NCBIfam" id="NF046100">
    <property type="entry name" value="RSP_2648_fam_PIN"/>
    <property type="match status" value="1"/>
</dbReference>
<feature type="domain" description="PIN" evidence="2">
    <location>
        <begin position="2"/>
        <end position="103"/>
    </location>
</feature>
<sequence length="197" mass="21202">MKAVLDACVLFPTVLREILIDTAAADLFQPVWSSRILDEWRRAAIRQGLEAGAEIALLQSRFPQALAEPGGRMFGLDLPDPADLHVVETALAAGAKVIVTANLRDFPRGTLGAVGLRAIHPDEYLRDLYLRAPEPVSAAVEATEVRARAAGGQMGRKELMRRARLPRLAKAMARLDGAGDAAPLSQDSPIVPPRGQN</sequence>
<feature type="region of interest" description="Disordered" evidence="1">
    <location>
        <begin position="176"/>
        <end position="197"/>
    </location>
</feature>
<accession>A0AAD3NXW3</accession>
<reference evidence="3" key="1">
    <citation type="journal article" date="2014" name="Int. J. Syst. Evol. Microbiol.">
        <title>Complete genome sequence of Corynebacterium casei LMG S-19264T (=DSM 44701T), isolated from a smear-ripened cheese.</title>
        <authorList>
            <consortium name="US DOE Joint Genome Institute (JGI-PGF)"/>
            <person name="Walter F."/>
            <person name="Albersmeier A."/>
            <person name="Kalinowski J."/>
            <person name="Ruckert C."/>
        </authorList>
    </citation>
    <scope>NUCLEOTIDE SEQUENCE</scope>
    <source>
        <strain evidence="3">VKM B-2222</strain>
    </source>
</reference>
<organism evidence="3 4">
    <name type="scientific">Paracoccus kondratievae</name>
    <dbReference type="NCBI Taxonomy" id="135740"/>
    <lineage>
        <taxon>Bacteria</taxon>
        <taxon>Pseudomonadati</taxon>
        <taxon>Pseudomonadota</taxon>
        <taxon>Alphaproteobacteria</taxon>
        <taxon>Rhodobacterales</taxon>
        <taxon>Paracoccaceae</taxon>
        <taxon>Paracoccus</taxon>
    </lineage>
</organism>
<gene>
    <name evidence="3" type="ORF">GCM10017635_13980</name>
</gene>
<dbReference type="SUPFAM" id="SSF88723">
    <property type="entry name" value="PIN domain-like"/>
    <property type="match status" value="1"/>
</dbReference>
<dbReference type="Proteomes" id="UP001143349">
    <property type="component" value="Unassembled WGS sequence"/>
</dbReference>
<keyword evidence="4" id="KW-1185">Reference proteome</keyword>
<protein>
    <submittedName>
        <fullName evidence="3">PIN domain-containing protein</fullName>
    </submittedName>
</protein>
<evidence type="ECO:0000259" key="2">
    <source>
        <dbReference type="Pfam" id="PF13470"/>
    </source>
</evidence>
<dbReference type="InterPro" id="IPR002716">
    <property type="entry name" value="PIN_dom"/>
</dbReference>
<evidence type="ECO:0000313" key="3">
    <source>
        <dbReference type="EMBL" id="GLK63927.1"/>
    </source>
</evidence>
<dbReference type="Pfam" id="PF13470">
    <property type="entry name" value="PIN_3"/>
    <property type="match status" value="1"/>
</dbReference>
<name>A0AAD3NXW3_9RHOB</name>
<dbReference type="EMBL" id="BSFH01000024">
    <property type="protein sequence ID" value="GLK63927.1"/>
    <property type="molecule type" value="Genomic_DNA"/>
</dbReference>
<reference evidence="3" key="2">
    <citation type="submission" date="2023-01" db="EMBL/GenBank/DDBJ databases">
        <authorList>
            <person name="Sun Q."/>
            <person name="Evtushenko L."/>
        </authorList>
    </citation>
    <scope>NUCLEOTIDE SEQUENCE</scope>
    <source>
        <strain evidence="3">VKM B-2222</strain>
    </source>
</reference>
<dbReference type="InterPro" id="IPR029060">
    <property type="entry name" value="PIN-like_dom_sf"/>
</dbReference>
<evidence type="ECO:0000313" key="4">
    <source>
        <dbReference type="Proteomes" id="UP001143349"/>
    </source>
</evidence>
<comment type="caution">
    <text evidence="3">The sequence shown here is derived from an EMBL/GenBank/DDBJ whole genome shotgun (WGS) entry which is preliminary data.</text>
</comment>
<dbReference type="AlphaFoldDB" id="A0AAD3NXW3"/>